<dbReference type="InterPro" id="IPR036732">
    <property type="entry name" value="AFP_Neu5c_C_sf"/>
</dbReference>
<dbReference type="InterPro" id="IPR013974">
    <property type="entry name" value="SAF"/>
</dbReference>
<evidence type="ECO:0000259" key="1">
    <source>
        <dbReference type="PROSITE" id="PS50844"/>
    </source>
</evidence>
<dbReference type="EC" id="2.5.1.56" evidence="2"/>
<evidence type="ECO:0000313" key="2">
    <source>
        <dbReference type="EMBL" id="WWT54607.1"/>
    </source>
</evidence>
<feature type="domain" description="AFP-like" evidence="1">
    <location>
        <begin position="315"/>
        <end position="367"/>
    </location>
</feature>
<name>A0ABZ2IF21_9CAUL</name>
<dbReference type="Gene3D" id="3.20.20.70">
    <property type="entry name" value="Aldolase class I"/>
    <property type="match status" value="1"/>
</dbReference>
<dbReference type="PANTHER" id="PTHR42966:SF1">
    <property type="entry name" value="SIALIC ACID SYNTHASE"/>
    <property type="match status" value="1"/>
</dbReference>
<dbReference type="PROSITE" id="PS50844">
    <property type="entry name" value="AFP_LIKE"/>
    <property type="match status" value="1"/>
</dbReference>
<dbReference type="SUPFAM" id="SSF51269">
    <property type="entry name" value="AFP III-like domain"/>
    <property type="match status" value="1"/>
</dbReference>
<keyword evidence="3" id="KW-1185">Reference proteome</keyword>
<protein>
    <submittedName>
        <fullName evidence="2">N-acetylneuraminate synthase</fullName>
        <ecNumber evidence="2">2.5.1.56</ecNumber>
    </submittedName>
</protein>
<proteinExistence type="predicted"/>
<dbReference type="NCBIfam" id="TIGR03569">
    <property type="entry name" value="NeuB_NnaB"/>
    <property type="match status" value="1"/>
</dbReference>
<dbReference type="SMART" id="SM00858">
    <property type="entry name" value="SAF"/>
    <property type="match status" value="1"/>
</dbReference>
<dbReference type="Gene3D" id="3.90.1210.10">
    <property type="entry name" value="Antifreeze-like/N-acetylneuraminic acid synthase C-terminal domain"/>
    <property type="match status" value="1"/>
</dbReference>
<evidence type="ECO:0000313" key="3">
    <source>
        <dbReference type="Proteomes" id="UP001363460"/>
    </source>
</evidence>
<dbReference type="Proteomes" id="UP001363460">
    <property type="component" value="Chromosome"/>
</dbReference>
<reference evidence="2 3" key="1">
    <citation type="submission" date="2024-02" db="EMBL/GenBank/DDBJ databases">
        <title>Distribution and functional of Brevundimonas-related endobacteria within Verticillium dahliae.</title>
        <authorList>
            <person name="Zeng H."/>
        </authorList>
    </citation>
    <scope>NUCLEOTIDE SEQUENCE [LARGE SCALE GENOMIC DNA]</scope>
    <source>
        <strain evidence="2 3">TRM 44200</strain>
    </source>
</reference>
<dbReference type="InterPro" id="IPR013132">
    <property type="entry name" value="PseI/NeuA/B-like_N"/>
</dbReference>
<gene>
    <name evidence="2" type="primary">neuB</name>
    <name evidence="2" type="ORF">V8J38_15350</name>
</gene>
<dbReference type="CDD" id="cd11615">
    <property type="entry name" value="SAF_NeuB_like"/>
    <property type="match status" value="1"/>
</dbReference>
<dbReference type="InterPro" id="IPR057736">
    <property type="entry name" value="SAF_PseI/NeuA/NeuB"/>
</dbReference>
<dbReference type="SUPFAM" id="SSF51569">
    <property type="entry name" value="Aldolase"/>
    <property type="match status" value="1"/>
</dbReference>
<organism evidence="2 3">
    <name type="scientific">Brevundimonas olei</name>
    <dbReference type="NCBI Taxonomy" id="657642"/>
    <lineage>
        <taxon>Bacteria</taxon>
        <taxon>Pseudomonadati</taxon>
        <taxon>Pseudomonadota</taxon>
        <taxon>Alphaproteobacteria</taxon>
        <taxon>Caulobacterales</taxon>
        <taxon>Caulobacteraceae</taxon>
        <taxon>Brevundimonas</taxon>
    </lineage>
</organism>
<dbReference type="Pfam" id="PF08666">
    <property type="entry name" value="SAF"/>
    <property type="match status" value="1"/>
</dbReference>
<sequence length="367" mass="38906">MGRLVTEVNAKHCSIIAEAGVNHNGDLDLAIALVDAAADAGADVVKFQTFDATKLVTRQAPTAAYQKRNFDAGDTQLKMLQALELSEADHRILSDRCDARGIEFLSTPFDIESARFLVNSLGVKRIKVGSGELTNAPMLLALTRLGLPMILSTGMARLAEVEEALSVIAFGMIAEPSARPSVAAFAEAYASVQARDALSRVTVMQCTTEYPAPYDEVNLKVMDVYARAFGVLPAYSDHTPGIDISLAAAALGAVAIEKHFTLSRDMEGPDHKASLEPSELQALVQGVDRISRAMGDGVKRPQPSEIPNIAVARKCLVAACDIAAGEVLTEANLTVKRAGGGMAPIAMFDLLGQTAARAYAVDEVILP</sequence>
<dbReference type="PANTHER" id="PTHR42966">
    <property type="entry name" value="N-ACETYLNEURAMINATE SYNTHASE"/>
    <property type="match status" value="1"/>
</dbReference>
<dbReference type="InterPro" id="IPR013785">
    <property type="entry name" value="Aldolase_TIM"/>
</dbReference>
<dbReference type="InterPro" id="IPR051690">
    <property type="entry name" value="PseI-like"/>
</dbReference>
<accession>A0ABZ2IF21</accession>
<dbReference type="GO" id="GO:0050462">
    <property type="term" value="F:N-acetylneuraminate synthase activity"/>
    <property type="evidence" value="ECO:0007669"/>
    <property type="project" value="UniProtKB-EC"/>
</dbReference>
<dbReference type="Pfam" id="PF03102">
    <property type="entry name" value="NeuB"/>
    <property type="match status" value="1"/>
</dbReference>
<dbReference type="RefSeq" id="WP_338576932.1">
    <property type="nucleotide sequence ID" value="NZ_CP146369.1"/>
</dbReference>
<dbReference type="InterPro" id="IPR020007">
    <property type="entry name" value="NeuB/NeuA"/>
</dbReference>
<dbReference type="EMBL" id="CP146369">
    <property type="protein sequence ID" value="WWT54607.1"/>
    <property type="molecule type" value="Genomic_DNA"/>
</dbReference>
<keyword evidence="2" id="KW-0808">Transferase</keyword>
<dbReference type="InterPro" id="IPR006190">
    <property type="entry name" value="SAF_AFP_Neu5Ac"/>
</dbReference>